<reference evidence="3" key="2">
    <citation type="journal article" date="2021" name="PeerJ">
        <title>Extensive microbial diversity within the chicken gut microbiome revealed by metagenomics and culture.</title>
        <authorList>
            <person name="Gilroy R."/>
            <person name="Ravi A."/>
            <person name="Getino M."/>
            <person name="Pursley I."/>
            <person name="Horton D.L."/>
            <person name="Alikhan N.F."/>
            <person name="Baker D."/>
            <person name="Gharbi K."/>
            <person name="Hall N."/>
            <person name="Watson M."/>
            <person name="Adriaenssens E.M."/>
            <person name="Foster-Nyarko E."/>
            <person name="Jarju S."/>
            <person name="Secka A."/>
            <person name="Antonio M."/>
            <person name="Oren A."/>
            <person name="Chaudhuri R.R."/>
            <person name="La Ragione R."/>
            <person name="Hildebrand F."/>
            <person name="Pallen M.J."/>
        </authorList>
    </citation>
    <scope>NUCLEOTIDE SEQUENCE</scope>
    <source>
        <strain evidence="3">CHK184-25365</strain>
    </source>
</reference>
<name>A0A9D1DBT3_9FIRM</name>
<evidence type="ECO:0008006" key="5">
    <source>
        <dbReference type="Google" id="ProtNLM"/>
    </source>
</evidence>
<dbReference type="AlphaFoldDB" id="A0A9D1DBT3"/>
<feature type="signal peptide" evidence="2">
    <location>
        <begin position="1"/>
        <end position="21"/>
    </location>
</feature>
<evidence type="ECO:0000313" key="4">
    <source>
        <dbReference type="Proteomes" id="UP000886749"/>
    </source>
</evidence>
<reference evidence="3" key="1">
    <citation type="submission" date="2020-10" db="EMBL/GenBank/DDBJ databases">
        <authorList>
            <person name="Gilroy R."/>
        </authorList>
    </citation>
    <scope>NUCLEOTIDE SEQUENCE</scope>
    <source>
        <strain evidence="3">CHK184-25365</strain>
    </source>
</reference>
<comment type="caution">
    <text evidence="3">The sequence shown here is derived from an EMBL/GenBank/DDBJ whole genome shotgun (WGS) entry which is preliminary data.</text>
</comment>
<dbReference type="EMBL" id="DVGY01000045">
    <property type="protein sequence ID" value="HIR40547.1"/>
    <property type="molecule type" value="Genomic_DNA"/>
</dbReference>
<feature type="chain" id="PRO_5039366570" description="Lipoprotein" evidence="2">
    <location>
        <begin position="22"/>
        <end position="197"/>
    </location>
</feature>
<dbReference type="Proteomes" id="UP000886749">
    <property type="component" value="Unassembled WGS sequence"/>
</dbReference>
<feature type="compositionally biased region" description="Low complexity" evidence="1">
    <location>
        <begin position="26"/>
        <end position="44"/>
    </location>
</feature>
<feature type="region of interest" description="Disordered" evidence="1">
    <location>
        <begin position="26"/>
        <end position="56"/>
    </location>
</feature>
<evidence type="ECO:0000256" key="2">
    <source>
        <dbReference type="SAM" id="SignalP"/>
    </source>
</evidence>
<accession>A0A9D1DBT3</accession>
<dbReference type="PROSITE" id="PS51257">
    <property type="entry name" value="PROKAR_LIPOPROTEIN"/>
    <property type="match status" value="1"/>
</dbReference>
<organism evidence="3 4">
    <name type="scientific">Candidatus Egerieicola pullicola</name>
    <dbReference type="NCBI Taxonomy" id="2840775"/>
    <lineage>
        <taxon>Bacteria</taxon>
        <taxon>Bacillati</taxon>
        <taxon>Bacillota</taxon>
        <taxon>Clostridia</taxon>
        <taxon>Eubacteriales</taxon>
        <taxon>Oscillospiraceae</taxon>
        <taxon>Oscillospiraceae incertae sedis</taxon>
        <taxon>Candidatus Egerieicola</taxon>
    </lineage>
</organism>
<sequence>MKYLKRTLVLCLAAVMMTALAACSSNTTSTTSTPAQTASTQESTNEGADSQSGEAAEGTAIQITDNFSITDPEGLDYDTRYVYQGTTGSTLINNMQMSGYNAEAMYEILYAKDGQPVGEYQVFVGADEAAASSLLDFYQSQGQTLTQEGNVIYTYSDTDMIQAMVATYSGMGMFSGTSAQDYVEWMSSYNGLVEYQP</sequence>
<proteinExistence type="predicted"/>
<gene>
    <name evidence="3" type="ORF">IAB36_01815</name>
</gene>
<keyword evidence="2" id="KW-0732">Signal</keyword>
<protein>
    <recommendedName>
        <fullName evidence="5">Lipoprotein</fullName>
    </recommendedName>
</protein>
<evidence type="ECO:0000313" key="3">
    <source>
        <dbReference type="EMBL" id="HIR40547.1"/>
    </source>
</evidence>
<evidence type="ECO:0000256" key="1">
    <source>
        <dbReference type="SAM" id="MobiDB-lite"/>
    </source>
</evidence>